<dbReference type="Pfam" id="PF14092">
    <property type="entry name" value="DUF4270"/>
    <property type="match status" value="1"/>
</dbReference>
<organism evidence="1 2">
    <name type="scientific">Sphingobacterium wenxiniae</name>
    <dbReference type="NCBI Taxonomy" id="683125"/>
    <lineage>
        <taxon>Bacteria</taxon>
        <taxon>Pseudomonadati</taxon>
        <taxon>Bacteroidota</taxon>
        <taxon>Sphingobacteriia</taxon>
        <taxon>Sphingobacteriales</taxon>
        <taxon>Sphingobacteriaceae</taxon>
        <taxon>Sphingobacterium</taxon>
    </lineage>
</organism>
<sequence>MLLLITACDKDMSVMLDNSATSNVGVTMIDSFTVKTSTIQLDNLPTQATGTLLVGKSNIQQVGSMESSAFFRIGFSDFTNDIPQGATFDSLNLVLKPNASRYYFGDTTVTQKINVHQVTETIETTSLSGGINNIATPIYVSGASIFSKQKFTYDSTPLGSVSFLPRIASMDSLSIKLSPTLGQDFFDLVINNDMRARSNENFQDYFKGLAIVPDTDNSLAIGFSDTVRVNINYSYTGADGFKKNGAKTLSIVQKDLQHNYIHYDRSETVFETLSLTNKEIATSATGGLTYLQAGTGVVAKMTFPSLQDFVRDDNISINKAELVIESASSGSNAAQSIPGSLMLFVANYDGIPTSYVRVPYATAAQQANFVPGNQTGRNGTYTFNMIEYLKILKSSDTYDQTSLYLSPLVGPATFSTLSTALIATENGAPKIKLNILYTKFK</sequence>
<gene>
    <name evidence="1" type="ORF">SAMN05660206_10459</name>
</gene>
<protein>
    <recommendedName>
        <fullName evidence="3">DUF4270 domain-containing protein</fullName>
    </recommendedName>
</protein>
<accession>A0A1I6S115</accession>
<name>A0A1I6S115_9SPHI</name>
<evidence type="ECO:0008006" key="3">
    <source>
        <dbReference type="Google" id="ProtNLM"/>
    </source>
</evidence>
<dbReference type="Proteomes" id="UP000198785">
    <property type="component" value="Unassembled WGS sequence"/>
</dbReference>
<dbReference type="AlphaFoldDB" id="A0A1I6S115"/>
<dbReference type="EMBL" id="FOZZ01000004">
    <property type="protein sequence ID" value="SFS70627.1"/>
    <property type="molecule type" value="Genomic_DNA"/>
</dbReference>
<keyword evidence="2" id="KW-1185">Reference proteome</keyword>
<dbReference type="InterPro" id="IPR025366">
    <property type="entry name" value="DUF4270"/>
</dbReference>
<reference evidence="1 2" key="1">
    <citation type="submission" date="2016-10" db="EMBL/GenBank/DDBJ databases">
        <authorList>
            <person name="de Groot N.N."/>
        </authorList>
    </citation>
    <scope>NUCLEOTIDE SEQUENCE [LARGE SCALE GENOMIC DNA]</scope>
    <source>
        <strain evidence="1 2">DSM 22789</strain>
    </source>
</reference>
<evidence type="ECO:0000313" key="1">
    <source>
        <dbReference type="EMBL" id="SFS70627.1"/>
    </source>
</evidence>
<proteinExistence type="predicted"/>
<dbReference type="STRING" id="683125.SAMN05660206_10459"/>
<evidence type="ECO:0000313" key="2">
    <source>
        <dbReference type="Proteomes" id="UP000198785"/>
    </source>
</evidence>
<dbReference type="RefSeq" id="WP_244525845.1">
    <property type="nucleotide sequence ID" value="NZ_FOZZ01000004.1"/>
</dbReference>